<feature type="region of interest" description="Disordered" evidence="1">
    <location>
        <begin position="287"/>
        <end position="405"/>
    </location>
</feature>
<feature type="compositionally biased region" description="Low complexity" evidence="1">
    <location>
        <begin position="357"/>
        <end position="368"/>
    </location>
</feature>
<feature type="compositionally biased region" description="Polar residues" evidence="1">
    <location>
        <begin position="287"/>
        <end position="305"/>
    </location>
</feature>
<comment type="caution">
    <text evidence="3">The sequence shown here is derived from an EMBL/GenBank/DDBJ whole genome shotgun (WGS) entry which is preliminary data.</text>
</comment>
<sequence>MAVAVAVAVAEESSIFITDDAYEFSAPRFFDFISKETENEKRRSEIWFDSSLSYAPSRTPPSSRLASKSQLSYYYSSLFAFRFMITIRIRNQACSLTSCFTNLPVSAISGVLLDCGSTSLGNVKSDLSSEQESDILFCQKSRQLDQFKLKAFSTSVKLSNRVRGFFFGLIEVTANSMKSLQMRPKKKKRVQALAVYAEEKTCGEAKEVACTHENASLFLPSADFSTIGGACSCSVKFEPVTTKDKKSVIHEVCTPKMTPRNGDLLQTYSKNNQTVKKTACMVRNPSSLKSQIQPQYSHGKSTRPTSVRRETNLEKIGGTPNFALENQPIKRQKLEGGRSRQILSIKTQNLPHKTRPGLISSSSNLGSSTAKTRKNDRKDGTASKSHRKPKLTLTRPKEPEFETSQRVRSVRIKSFAELEEETKAKIPKLRPISNKKNLEAPTLPVPPRSTPHPPKFQELHLGTMERANQNAEIATVASTESAPRHHQWIPHLTAPKSPLLQTCLRARPPRIKSSVEMGKEELGEVPKFKAKPLNRKVLESKGDLGIFFRTKREVTVPKEFRFATDDRISPPVTVSDLFEKERALEKEKKFVSETREKELAEERARVGKAKPSPCTTDYPMIPPKPRPEDCTNPEPFQLESLVRHEEGIQGEREERLRMEKEKAQLRAFKARPIVKENPFRVPEKVRKPMTEVQEFNLRPDNRAVDREEFDKNVLPPPLHYVIEVAL</sequence>
<evidence type="ECO:0000259" key="2">
    <source>
        <dbReference type="Pfam" id="PF12214"/>
    </source>
</evidence>
<dbReference type="GO" id="GO:0060236">
    <property type="term" value="P:regulation of mitotic spindle organization"/>
    <property type="evidence" value="ECO:0007669"/>
    <property type="project" value="InterPro"/>
</dbReference>
<gene>
    <name evidence="3" type="ORF">C3L33_12007</name>
</gene>
<dbReference type="PANTHER" id="PTHR14326">
    <property type="entry name" value="TARGETING PROTEIN FOR XKLP2"/>
    <property type="match status" value="1"/>
</dbReference>
<accession>A0A6A4L9L4</accession>
<keyword evidence="4" id="KW-1185">Reference proteome</keyword>
<feature type="compositionally biased region" description="Polar residues" evidence="1">
    <location>
        <begin position="341"/>
        <end position="351"/>
    </location>
</feature>
<feature type="domain" description="TPX2 central" evidence="2">
    <location>
        <begin position="491"/>
        <end position="607"/>
    </location>
</feature>
<evidence type="ECO:0000313" key="3">
    <source>
        <dbReference type="EMBL" id="KAE9456093.1"/>
    </source>
</evidence>
<reference evidence="3 4" key="1">
    <citation type="journal article" date="2019" name="Genome Biol. Evol.">
        <title>The Rhododendron genome and chromosomal organization provide insight into shared whole-genome duplications across the heath family (Ericaceae).</title>
        <authorList>
            <person name="Soza V.L."/>
            <person name="Lindsley D."/>
            <person name="Waalkes A."/>
            <person name="Ramage E."/>
            <person name="Patwardhan R.P."/>
            <person name="Burton J.N."/>
            <person name="Adey A."/>
            <person name="Kumar A."/>
            <person name="Qiu R."/>
            <person name="Shendure J."/>
            <person name="Hall B."/>
        </authorList>
    </citation>
    <scope>NUCLEOTIDE SEQUENCE [LARGE SCALE GENOMIC DNA]</scope>
    <source>
        <strain evidence="3">RSF 1966-606</strain>
    </source>
</reference>
<dbReference type="EMBL" id="QEFC01001763">
    <property type="protein sequence ID" value="KAE9456093.1"/>
    <property type="molecule type" value="Genomic_DNA"/>
</dbReference>
<dbReference type="Pfam" id="PF12214">
    <property type="entry name" value="TPX2_importin"/>
    <property type="match status" value="2"/>
</dbReference>
<proteinExistence type="predicted"/>
<dbReference type="GO" id="GO:0008017">
    <property type="term" value="F:microtubule binding"/>
    <property type="evidence" value="ECO:0007669"/>
    <property type="project" value="TreeGrafter"/>
</dbReference>
<organism evidence="3 4">
    <name type="scientific">Rhododendron williamsianum</name>
    <dbReference type="NCBI Taxonomy" id="262921"/>
    <lineage>
        <taxon>Eukaryota</taxon>
        <taxon>Viridiplantae</taxon>
        <taxon>Streptophyta</taxon>
        <taxon>Embryophyta</taxon>
        <taxon>Tracheophyta</taxon>
        <taxon>Spermatophyta</taxon>
        <taxon>Magnoliopsida</taxon>
        <taxon>eudicotyledons</taxon>
        <taxon>Gunneridae</taxon>
        <taxon>Pentapetalae</taxon>
        <taxon>asterids</taxon>
        <taxon>Ericales</taxon>
        <taxon>Ericaceae</taxon>
        <taxon>Ericoideae</taxon>
        <taxon>Rhodoreae</taxon>
        <taxon>Rhododendron</taxon>
    </lineage>
</organism>
<dbReference type="Proteomes" id="UP000428333">
    <property type="component" value="Linkage Group LG07"/>
</dbReference>
<dbReference type="GO" id="GO:0005819">
    <property type="term" value="C:spindle"/>
    <property type="evidence" value="ECO:0007669"/>
    <property type="project" value="InterPro"/>
</dbReference>
<evidence type="ECO:0000313" key="4">
    <source>
        <dbReference type="Proteomes" id="UP000428333"/>
    </source>
</evidence>
<dbReference type="OrthoDB" id="1684416at2759"/>
<feature type="compositionally biased region" description="Basic and acidic residues" evidence="1">
    <location>
        <begin position="395"/>
        <end position="405"/>
    </location>
</feature>
<feature type="non-terminal residue" evidence="3">
    <location>
        <position position="1"/>
    </location>
</feature>
<feature type="region of interest" description="Disordered" evidence="1">
    <location>
        <begin position="601"/>
        <end position="622"/>
    </location>
</feature>
<dbReference type="GO" id="GO:0005880">
    <property type="term" value="C:nuclear microtubule"/>
    <property type="evidence" value="ECO:0007669"/>
    <property type="project" value="TreeGrafter"/>
</dbReference>
<dbReference type="GO" id="GO:0090307">
    <property type="term" value="P:mitotic spindle assembly"/>
    <property type="evidence" value="ECO:0007669"/>
    <property type="project" value="TreeGrafter"/>
</dbReference>
<dbReference type="GO" id="GO:0030295">
    <property type="term" value="F:protein kinase activator activity"/>
    <property type="evidence" value="ECO:0007669"/>
    <property type="project" value="TreeGrafter"/>
</dbReference>
<dbReference type="InterPro" id="IPR009675">
    <property type="entry name" value="TPX2_fam"/>
</dbReference>
<protein>
    <recommendedName>
        <fullName evidence="2">TPX2 central domain-containing protein</fullName>
    </recommendedName>
</protein>
<name>A0A6A4L9L4_9ERIC</name>
<dbReference type="PANTHER" id="PTHR14326:SF44">
    <property type="entry name" value="TARGETING PROTEIN FOR XKLP2"/>
    <property type="match status" value="1"/>
</dbReference>
<dbReference type="AlphaFoldDB" id="A0A6A4L9L4"/>
<feature type="domain" description="TPX2 central" evidence="2">
    <location>
        <begin position="392"/>
        <end position="481"/>
    </location>
</feature>
<evidence type="ECO:0000256" key="1">
    <source>
        <dbReference type="SAM" id="MobiDB-lite"/>
    </source>
</evidence>
<dbReference type="InterPro" id="IPR027330">
    <property type="entry name" value="TPX2_central_dom"/>
</dbReference>